<reference evidence="1 2" key="1">
    <citation type="submission" date="2020-08" db="EMBL/GenBank/DDBJ databases">
        <title>Genome sequence of Sphingomonas daechungensis KACC 18115T.</title>
        <authorList>
            <person name="Hyun D.-W."/>
            <person name="Bae J.-W."/>
        </authorList>
    </citation>
    <scope>NUCLEOTIDE SEQUENCE [LARGE SCALE GENOMIC DNA]</scope>
    <source>
        <strain evidence="1 2">KACC 18115</strain>
    </source>
</reference>
<proteinExistence type="predicted"/>
<name>A0ABX6T526_9SPHN</name>
<evidence type="ECO:0000313" key="1">
    <source>
        <dbReference type="EMBL" id="QNP42738.1"/>
    </source>
</evidence>
<organism evidence="1 2">
    <name type="scientific">Sphingomonas daechungensis</name>
    <dbReference type="NCBI Taxonomy" id="1176646"/>
    <lineage>
        <taxon>Bacteria</taxon>
        <taxon>Pseudomonadati</taxon>
        <taxon>Pseudomonadota</taxon>
        <taxon>Alphaproteobacteria</taxon>
        <taxon>Sphingomonadales</taxon>
        <taxon>Sphingomonadaceae</taxon>
        <taxon>Sphingomonas</taxon>
    </lineage>
</organism>
<dbReference type="RefSeq" id="WP_187714170.1">
    <property type="nucleotide sequence ID" value="NZ_CP060780.1"/>
</dbReference>
<accession>A0ABX6T526</accession>
<gene>
    <name evidence="1" type="ORF">H9L15_11540</name>
</gene>
<protein>
    <recommendedName>
        <fullName evidence="3">Helix-hairpin-helix domain-containing protein</fullName>
    </recommendedName>
</protein>
<evidence type="ECO:0008006" key="3">
    <source>
        <dbReference type="Google" id="ProtNLM"/>
    </source>
</evidence>
<keyword evidence="2" id="KW-1185">Reference proteome</keyword>
<sequence>MSSMRGVALTVLLVTSTAGSTQSPYSVPAQSTAMAAPAYGSSVGYSLNDWRRLRQNSGYTFADYARFLNANPGWPEESKLRGWRKRRCAPVRMPAWFWHSSRTSSRRPATAMPV</sequence>
<dbReference type="EMBL" id="CP060780">
    <property type="protein sequence ID" value="QNP42738.1"/>
    <property type="molecule type" value="Genomic_DNA"/>
</dbReference>
<evidence type="ECO:0000313" key="2">
    <source>
        <dbReference type="Proteomes" id="UP000516134"/>
    </source>
</evidence>
<dbReference type="Proteomes" id="UP000516134">
    <property type="component" value="Chromosome"/>
</dbReference>